<dbReference type="AlphaFoldDB" id="A0A183V737"/>
<reference evidence="1 2" key="2">
    <citation type="submission" date="2018-11" db="EMBL/GenBank/DDBJ databases">
        <authorList>
            <consortium name="Pathogen Informatics"/>
        </authorList>
    </citation>
    <scope>NUCLEOTIDE SEQUENCE [LARGE SCALE GENOMIC DNA]</scope>
</reference>
<protein>
    <submittedName>
        <fullName evidence="3">Transcriptional regulator</fullName>
    </submittedName>
</protein>
<proteinExistence type="predicted"/>
<dbReference type="WBParaSite" id="TCNE_0001655801-mRNA-1">
    <property type="protein sequence ID" value="TCNE_0001655801-mRNA-1"/>
    <property type="gene ID" value="TCNE_0001655801"/>
</dbReference>
<evidence type="ECO:0000313" key="3">
    <source>
        <dbReference type="WBParaSite" id="TCNE_0001655801-mRNA-1"/>
    </source>
</evidence>
<accession>A0A183V737</accession>
<evidence type="ECO:0000313" key="2">
    <source>
        <dbReference type="Proteomes" id="UP000050794"/>
    </source>
</evidence>
<organism evidence="2 3">
    <name type="scientific">Toxocara canis</name>
    <name type="common">Canine roundworm</name>
    <dbReference type="NCBI Taxonomy" id="6265"/>
    <lineage>
        <taxon>Eukaryota</taxon>
        <taxon>Metazoa</taxon>
        <taxon>Ecdysozoa</taxon>
        <taxon>Nematoda</taxon>
        <taxon>Chromadorea</taxon>
        <taxon>Rhabditida</taxon>
        <taxon>Spirurina</taxon>
        <taxon>Ascaridomorpha</taxon>
        <taxon>Ascaridoidea</taxon>
        <taxon>Toxocaridae</taxon>
        <taxon>Toxocara</taxon>
    </lineage>
</organism>
<name>A0A183V737_TOXCA</name>
<gene>
    <name evidence="1" type="ORF">TCNE_LOCUS16558</name>
</gene>
<reference evidence="3" key="1">
    <citation type="submission" date="2016-06" db="UniProtKB">
        <authorList>
            <consortium name="WormBaseParasite"/>
        </authorList>
    </citation>
    <scope>IDENTIFICATION</scope>
</reference>
<dbReference type="PROSITE" id="PS51257">
    <property type="entry name" value="PROKAR_LIPOPROTEIN"/>
    <property type="match status" value="1"/>
</dbReference>
<evidence type="ECO:0000313" key="1">
    <source>
        <dbReference type="EMBL" id="VDM47879.1"/>
    </source>
</evidence>
<keyword evidence="2" id="KW-1185">Reference proteome</keyword>
<dbReference type="Proteomes" id="UP000050794">
    <property type="component" value="Unassembled WGS sequence"/>
</dbReference>
<sequence>MGKSKNLPAGISAASCIGVLSHWLERKDELRVELTLLSREGVGMLITLGIENTFIHGRVRGFYSSIEAPK</sequence>
<dbReference type="EMBL" id="UYWY01023701">
    <property type="protein sequence ID" value="VDM47879.1"/>
    <property type="molecule type" value="Genomic_DNA"/>
</dbReference>